<dbReference type="Proteomes" id="UP001301653">
    <property type="component" value="Unassembled WGS sequence"/>
</dbReference>
<dbReference type="InterPro" id="IPR012338">
    <property type="entry name" value="Beta-lactam/transpept-like"/>
</dbReference>
<feature type="domain" description="Beta-lactamase-related" evidence="1">
    <location>
        <begin position="73"/>
        <end position="305"/>
    </location>
</feature>
<dbReference type="PANTHER" id="PTHR46825:SF9">
    <property type="entry name" value="BETA-LACTAMASE-RELATED DOMAIN-CONTAINING PROTEIN"/>
    <property type="match status" value="1"/>
</dbReference>
<comment type="caution">
    <text evidence="2">The sequence shown here is derived from an EMBL/GenBank/DDBJ whole genome shotgun (WGS) entry which is preliminary data.</text>
</comment>
<proteinExistence type="predicted"/>
<keyword evidence="3" id="KW-1185">Reference proteome</keyword>
<name>A0ABU5V5P9_9GAMM</name>
<dbReference type="PANTHER" id="PTHR46825">
    <property type="entry name" value="D-ALANYL-D-ALANINE-CARBOXYPEPTIDASE/ENDOPEPTIDASE AMPH"/>
    <property type="match status" value="1"/>
</dbReference>
<reference evidence="2 3" key="1">
    <citation type="submission" date="2023-12" db="EMBL/GenBank/DDBJ databases">
        <title>Stenotrophomonas guangdongensis sp. nov., isolated from wilted pepper plants (Capsicum annuum).</title>
        <authorList>
            <person name="Qiu M."/>
            <person name="Li Y."/>
            <person name="Liu Q."/>
            <person name="Zhang X."/>
            <person name="Huang Y."/>
            <person name="Guo R."/>
            <person name="Hu M."/>
            <person name="Zhou J."/>
            <person name="Zhou X."/>
        </authorList>
    </citation>
    <scope>NUCLEOTIDE SEQUENCE [LARGE SCALE GENOMIC DNA]</scope>
    <source>
        <strain evidence="2 3">MH1</strain>
    </source>
</reference>
<dbReference type="GO" id="GO:0016787">
    <property type="term" value="F:hydrolase activity"/>
    <property type="evidence" value="ECO:0007669"/>
    <property type="project" value="UniProtKB-KW"/>
</dbReference>
<evidence type="ECO:0000313" key="2">
    <source>
        <dbReference type="EMBL" id="MEA5667865.1"/>
    </source>
</evidence>
<dbReference type="RefSeq" id="WP_323438717.1">
    <property type="nucleotide sequence ID" value="NZ_JAYFUH010000129.1"/>
</dbReference>
<sequence length="334" mass="36237">MTMPATWKVDLDFRLPKIAASAMKKWVVGLLLLPVLMLPSVGRSAEASPQGIHAAVLDEYLDQVENGNGGLGSVSIFRGGREVYQRRFGQKHLSGVQADADTRYQIASVTKMVTAILAFKLIEQGRLGLDDTLADFHPEMPAAAQISVRQMLAHSSGLGNFAIKDGSVWIVDALEPPAILAEIRRQGVAFAPGTRVAYSNSAYYLLRMILEDTYGRPYHEIVEQEIARQLQLAHFASVKANHADTFRSYAFADGAWGEIKEVDFNNVVGVGDIASTPSDLNRLIVALFNGELVRKETLALMAPAPGKGWGMGLAEFVYGENTFLGHGGDVIGAH</sequence>
<accession>A0ABU5V5P9</accession>
<dbReference type="SUPFAM" id="SSF56601">
    <property type="entry name" value="beta-lactamase/transpeptidase-like"/>
    <property type="match status" value="1"/>
</dbReference>
<keyword evidence="2" id="KW-0378">Hydrolase</keyword>
<dbReference type="InterPro" id="IPR050491">
    <property type="entry name" value="AmpC-like"/>
</dbReference>
<organism evidence="2 3">
    <name type="scientific">Stenotrophomonas capsici</name>
    <dbReference type="NCBI Taxonomy" id="3110230"/>
    <lineage>
        <taxon>Bacteria</taxon>
        <taxon>Pseudomonadati</taxon>
        <taxon>Pseudomonadota</taxon>
        <taxon>Gammaproteobacteria</taxon>
        <taxon>Lysobacterales</taxon>
        <taxon>Lysobacteraceae</taxon>
        <taxon>Stenotrophomonas</taxon>
    </lineage>
</organism>
<evidence type="ECO:0000259" key="1">
    <source>
        <dbReference type="Pfam" id="PF00144"/>
    </source>
</evidence>
<gene>
    <name evidence="2" type="ORF">VA603_10010</name>
</gene>
<dbReference type="EC" id="3.1.1.103" evidence="2"/>
<dbReference type="EMBL" id="JAYFUH010000129">
    <property type="protein sequence ID" value="MEA5667865.1"/>
    <property type="molecule type" value="Genomic_DNA"/>
</dbReference>
<dbReference type="InterPro" id="IPR001466">
    <property type="entry name" value="Beta-lactam-related"/>
</dbReference>
<protein>
    <submittedName>
        <fullName evidence="2">Serine hydrolase domain-containing protein</fullName>
        <ecNumber evidence="2">3.1.1.103</ecNumber>
    </submittedName>
</protein>
<feature type="non-terminal residue" evidence="2">
    <location>
        <position position="334"/>
    </location>
</feature>
<dbReference type="Gene3D" id="3.40.710.10">
    <property type="entry name" value="DD-peptidase/beta-lactamase superfamily"/>
    <property type="match status" value="1"/>
</dbReference>
<evidence type="ECO:0000313" key="3">
    <source>
        <dbReference type="Proteomes" id="UP001301653"/>
    </source>
</evidence>
<dbReference type="Pfam" id="PF00144">
    <property type="entry name" value="Beta-lactamase"/>
    <property type="match status" value="1"/>
</dbReference>